<sequence length="146" mass="17328">MTQKINYFYELQEFLNSSFESHQILDITQSGNQFGDEGTSAIAFALANCTNLSNLKLNLSGNQISAEQNRNTRTYKCTQNMTQKQFYFQCLYIYLIMYFLGVQSFSFSQLIMKKTKDKFKIYLFFFCFFDYFAYTQFPHFLKSLKI</sequence>
<protein>
    <submittedName>
        <fullName evidence="2">Transmembrane protein, putative</fullName>
    </submittedName>
</protein>
<keyword evidence="1 2" id="KW-0812">Transmembrane</keyword>
<keyword evidence="3" id="KW-1185">Reference proteome</keyword>
<accession>W7XJ28</accession>
<organism evidence="2 3">
    <name type="scientific">Tetrahymena thermophila (strain SB210)</name>
    <dbReference type="NCBI Taxonomy" id="312017"/>
    <lineage>
        <taxon>Eukaryota</taxon>
        <taxon>Sar</taxon>
        <taxon>Alveolata</taxon>
        <taxon>Ciliophora</taxon>
        <taxon>Intramacronucleata</taxon>
        <taxon>Oligohymenophorea</taxon>
        <taxon>Hymenostomatida</taxon>
        <taxon>Tetrahymenina</taxon>
        <taxon>Tetrahymenidae</taxon>
        <taxon>Tetrahymena</taxon>
    </lineage>
</organism>
<reference evidence="3" key="1">
    <citation type="journal article" date="2006" name="PLoS Biol.">
        <title>Macronuclear genome sequence of the ciliate Tetrahymena thermophila, a model eukaryote.</title>
        <authorList>
            <person name="Eisen J.A."/>
            <person name="Coyne R.S."/>
            <person name="Wu M."/>
            <person name="Wu D."/>
            <person name="Thiagarajan M."/>
            <person name="Wortman J.R."/>
            <person name="Badger J.H."/>
            <person name="Ren Q."/>
            <person name="Amedeo P."/>
            <person name="Jones K.M."/>
            <person name="Tallon L.J."/>
            <person name="Delcher A.L."/>
            <person name="Salzberg S.L."/>
            <person name="Silva J.C."/>
            <person name="Haas B.J."/>
            <person name="Majoros W.H."/>
            <person name="Farzad M."/>
            <person name="Carlton J.M."/>
            <person name="Smith R.K. Jr."/>
            <person name="Garg J."/>
            <person name="Pearlman R.E."/>
            <person name="Karrer K.M."/>
            <person name="Sun L."/>
            <person name="Manning G."/>
            <person name="Elde N.C."/>
            <person name="Turkewitz A.P."/>
            <person name="Asai D.J."/>
            <person name="Wilkes D.E."/>
            <person name="Wang Y."/>
            <person name="Cai H."/>
            <person name="Collins K."/>
            <person name="Stewart B.A."/>
            <person name="Lee S.R."/>
            <person name="Wilamowska K."/>
            <person name="Weinberg Z."/>
            <person name="Ruzzo W.L."/>
            <person name="Wloga D."/>
            <person name="Gaertig J."/>
            <person name="Frankel J."/>
            <person name="Tsao C.-C."/>
            <person name="Gorovsky M.A."/>
            <person name="Keeling P.J."/>
            <person name="Waller R.F."/>
            <person name="Patron N.J."/>
            <person name="Cherry J.M."/>
            <person name="Stover N.A."/>
            <person name="Krieger C.J."/>
            <person name="del Toro C."/>
            <person name="Ryder H.F."/>
            <person name="Williamson S.C."/>
            <person name="Barbeau R.A."/>
            <person name="Hamilton E.P."/>
            <person name="Orias E."/>
        </authorList>
    </citation>
    <scope>NUCLEOTIDE SEQUENCE [LARGE SCALE GENOMIC DNA]</scope>
    <source>
        <strain evidence="3">SB210</strain>
    </source>
</reference>
<dbReference type="SUPFAM" id="SSF52047">
    <property type="entry name" value="RNI-like"/>
    <property type="match status" value="1"/>
</dbReference>
<evidence type="ECO:0000313" key="3">
    <source>
        <dbReference type="Proteomes" id="UP000009168"/>
    </source>
</evidence>
<name>W7XJ28_TETTS</name>
<evidence type="ECO:0000313" key="2">
    <source>
        <dbReference type="EMBL" id="EWS75156.1"/>
    </source>
</evidence>
<dbReference type="AlphaFoldDB" id="W7XJ28"/>
<feature type="transmembrane region" description="Helical" evidence="1">
    <location>
        <begin position="119"/>
        <end position="137"/>
    </location>
</feature>
<dbReference type="GeneID" id="24438439"/>
<proteinExistence type="predicted"/>
<dbReference type="Proteomes" id="UP000009168">
    <property type="component" value="Unassembled WGS sequence"/>
</dbReference>
<keyword evidence="1" id="KW-0472">Membrane</keyword>
<evidence type="ECO:0000256" key="1">
    <source>
        <dbReference type="SAM" id="Phobius"/>
    </source>
</evidence>
<dbReference type="InParanoid" id="W7XJ28"/>
<keyword evidence="1" id="KW-1133">Transmembrane helix</keyword>
<dbReference type="Gene3D" id="3.80.10.10">
    <property type="entry name" value="Ribonuclease Inhibitor"/>
    <property type="match status" value="1"/>
</dbReference>
<dbReference type="RefSeq" id="XP_012652312.1">
    <property type="nucleotide sequence ID" value="XM_012796858.1"/>
</dbReference>
<dbReference type="EMBL" id="GG662743">
    <property type="protein sequence ID" value="EWS75156.1"/>
    <property type="molecule type" value="Genomic_DNA"/>
</dbReference>
<feature type="transmembrane region" description="Helical" evidence="1">
    <location>
        <begin position="86"/>
        <end position="107"/>
    </location>
</feature>
<dbReference type="InterPro" id="IPR032675">
    <property type="entry name" value="LRR_dom_sf"/>
</dbReference>
<dbReference type="KEGG" id="tet:TTHERM_000323059"/>
<gene>
    <name evidence="2" type="ORF">TTHERM_000323059</name>
</gene>